<dbReference type="EMBL" id="UINC01180534">
    <property type="protein sequence ID" value="SVD89778.1"/>
    <property type="molecule type" value="Genomic_DNA"/>
</dbReference>
<evidence type="ECO:0000313" key="1">
    <source>
        <dbReference type="EMBL" id="SVD89778.1"/>
    </source>
</evidence>
<protein>
    <submittedName>
        <fullName evidence="1">Uncharacterized protein</fullName>
    </submittedName>
</protein>
<gene>
    <name evidence="1" type="ORF">METZ01_LOCUS442632</name>
</gene>
<reference evidence="1" key="1">
    <citation type="submission" date="2018-05" db="EMBL/GenBank/DDBJ databases">
        <authorList>
            <person name="Lanie J.A."/>
            <person name="Ng W.-L."/>
            <person name="Kazmierczak K.M."/>
            <person name="Andrzejewski T.M."/>
            <person name="Davidsen T.M."/>
            <person name="Wayne K.J."/>
            <person name="Tettelin H."/>
            <person name="Glass J.I."/>
            <person name="Rusch D."/>
            <person name="Podicherti R."/>
            <person name="Tsui H.-C.T."/>
            <person name="Winkler M.E."/>
        </authorList>
    </citation>
    <scope>NUCLEOTIDE SEQUENCE</scope>
</reference>
<proteinExistence type="predicted"/>
<organism evidence="1">
    <name type="scientific">marine metagenome</name>
    <dbReference type="NCBI Taxonomy" id="408172"/>
    <lineage>
        <taxon>unclassified sequences</taxon>
        <taxon>metagenomes</taxon>
        <taxon>ecological metagenomes</taxon>
    </lineage>
</organism>
<name>A0A382Z4X0_9ZZZZ</name>
<dbReference type="AlphaFoldDB" id="A0A382Z4X0"/>
<accession>A0A382Z4X0</accession>
<sequence length="78" mass="8895">MKSTFKYLINKIDKIIIKGHHKTRCIQSDGENLISTIIASKIIKIFKKNIAKKLGPSPISKFDSFKPQPHSSLIFKKL</sequence>